<dbReference type="InterPro" id="IPR013083">
    <property type="entry name" value="Znf_RING/FYVE/PHD"/>
</dbReference>
<dbReference type="OrthoDB" id="250836at2759"/>
<reference evidence="9 10" key="1">
    <citation type="submission" date="2016-05" db="EMBL/GenBank/DDBJ databases">
        <title>A degradative enzymes factory behind the ericoid mycorrhizal symbiosis.</title>
        <authorList>
            <consortium name="DOE Joint Genome Institute"/>
            <person name="Martino E."/>
            <person name="Morin E."/>
            <person name="Grelet G."/>
            <person name="Kuo A."/>
            <person name="Kohler A."/>
            <person name="Daghino S."/>
            <person name="Barry K."/>
            <person name="Choi C."/>
            <person name="Cichocki N."/>
            <person name="Clum A."/>
            <person name="Copeland A."/>
            <person name="Hainaut M."/>
            <person name="Haridas S."/>
            <person name="Labutti K."/>
            <person name="Lindquist E."/>
            <person name="Lipzen A."/>
            <person name="Khouja H.-R."/>
            <person name="Murat C."/>
            <person name="Ohm R."/>
            <person name="Olson A."/>
            <person name="Spatafora J."/>
            <person name="Veneault-Fourrey C."/>
            <person name="Henrissat B."/>
            <person name="Grigoriev I."/>
            <person name="Martin F."/>
            <person name="Perotto S."/>
        </authorList>
    </citation>
    <scope>NUCLEOTIDE SEQUENCE [LARGE SCALE GENOMIC DNA]</scope>
    <source>
        <strain evidence="9 10">UAMH 7357</strain>
    </source>
</reference>
<dbReference type="EMBL" id="KZ613512">
    <property type="protein sequence ID" value="PMD15646.1"/>
    <property type="molecule type" value="Genomic_DNA"/>
</dbReference>
<keyword evidence="4 5" id="KW-0862">Zinc</keyword>
<evidence type="ECO:0000256" key="2">
    <source>
        <dbReference type="ARBA" id="ARBA00022723"/>
    </source>
</evidence>
<dbReference type="InterPro" id="IPR036855">
    <property type="entry name" value="Znf_CCCH_sf"/>
</dbReference>
<evidence type="ECO:0000256" key="4">
    <source>
        <dbReference type="ARBA" id="ARBA00022833"/>
    </source>
</evidence>
<sequence length="281" mass="32608">MSAITHQRLPPSEVNCKWWMQGYCSRGSACYFKHDATMFAAETRQAQSPSTSSSIPLPNASDNRASESTQTCAICFERPDTYGLLVNCDHAFCLECIRNWRATAPENSTSENELKKTSKTCPMCRSQSDFIIPSSIWPSTLTTENTMKKEIVDRYLTRLKKIPCKHFQRSIQESSPPAYKFKCQFGNHCHYSHSHPVTKEQYIFSEEELQRRRKPRRRAQMLDELAIMEMLFNDLAVGYMSTEEEEDEVDVDDFEDHFVFEAEFFGLSDDFNDFGYDYGWD</sequence>
<evidence type="ECO:0000259" key="7">
    <source>
        <dbReference type="PROSITE" id="PS50089"/>
    </source>
</evidence>
<feature type="zinc finger region" description="C3H1-type" evidence="5">
    <location>
        <begin position="158"/>
        <end position="196"/>
    </location>
</feature>
<dbReference type="SUPFAM" id="SSF57850">
    <property type="entry name" value="RING/U-box"/>
    <property type="match status" value="1"/>
</dbReference>
<dbReference type="Pfam" id="PF00642">
    <property type="entry name" value="zf-CCCH"/>
    <property type="match status" value="1"/>
</dbReference>
<dbReference type="InterPro" id="IPR001841">
    <property type="entry name" value="Znf_RING"/>
</dbReference>
<feature type="region of interest" description="Disordered" evidence="6">
    <location>
        <begin position="43"/>
        <end position="64"/>
    </location>
</feature>
<keyword evidence="3 5" id="KW-0863">Zinc-finger</keyword>
<dbReference type="InterPro" id="IPR017907">
    <property type="entry name" value="Znf_RING_CS"/>
</dbReference>
<dbReference type="SMART" id="SM00356">
    <property type="entry name" value="ZnF_C3H1"/>
    <property type="match status" value="2"/>
</dbReference>
<feature type="domain" description="RING-type" evidence="7">
    <location>
        <begin position="72"/>
        <end position="125"/>
    </location>
</feature>
<evidence type="ECO:0000313" key="9">
    <source>
        <dbReference type="EMBL" id="PMD15646.1"/>
    </source>
</evidence>
<gene>
    <name evidence="9" type="ORF">NA56DRAFT_663809</name>
</gene>
<evidence type="ECO:0000259" key="8">
    <source>
        <dbReference type="PROSITE" id="PS50103"/>
    </source>
</evidence>
<keyword evidence="10" id="KW-1185">Reference proteome</keyword>
<dbReference type="GO" id="GO:0008270">
    <property type="term" value="F:zinc ion binding"/>
    <property type="evidence" value="ECO:0007669"/>
    <property type="project" value="UniProtKB-KW"/>
</dbReference>
<keyword evidence="1" id="KW-0808">Transferase</keyword>
<dbReference type="GO" id="GO:0061630">
    <property type="term" value="F:ubiquitin protein ligase activity"/>
    <property type="evidence" value="ECO:0007669"/>
    <property type="project" value="InterPro"/>
</dbReference>
<dbReference type="Pfam" id="PF00097">
    <property type="entry name" value="zf-C3HC4"/>
    <property type="match status" value="1"/>
</dbReference>
<dbReference type="PROSITE" id="PS50089">
    <property type="entry name" value="ZF_RING_2"/>
    <property type="match status" value="1"/>
</dbReference>
<dbReference type="InterPro" id="IPR045072">
    <property type="entry name" value="MKRN-like"/>
</dbReference>
<dbReference type="SUPFAM" id="SSF90229">
    <property type="entry name" value="CCCH zinc finger"/>
    <property type="match status" value="1"/>
</dbReference>
<feature type="domain" description="C3H1-type" evidence="8">
    <location>
        <begin position="158"/>
        <end position="196"/>
    </location>
</feature>
<dbReference type="PANTHER" id="PTHR11224:SF10">
    <property type="entry name" value="IP09428P-RELATED"/>
    <property type="match status" value="1"/>
</dbReference>
<organism evidence="9 10">
    <name type="scientific">Hyaloscypha hepaticicola</name>
    <dbReference type="NCBI Taxonomy" id="2082293"/>
    <lineage>
        <taxon>Eukaryota</taxon>
        <taxon>Fungi</taxon>
        <taxon>Dikarya</taxon>
        <taxon>Ascomycota</taxon>
        <taxon>Pezizomycotina</taxon>
        <taxon>Leotiomycetes</taxon>
        <taxon>Helotiales</taxon>
        <taxon>Hyaloscyphaceae</taxon>
        <taxon>Hyaloscypha</taxon>
    </lineage>
</organism>
<evidence type="ECO:0000256" key="5">
    <source>
        <dbReference type="PROSITE-ProRule" id="PRU00723"/>
    </source>
</evidence>
<dbReference type="PROSITE" id="PS50103">
    <property type="entry name" value="ZF_C3H1"/>
    <property type="match status" value="2"/>
</dbReference>
<dbReference type="Proteomes" id="UP000235672">
    <property type="component" value="Unassembled WGS sequence"/>
</dbReference>
<keyword evidence="2 5" id="KW-0479">Metal-binding</keyword>
<evidence type="ECO:0000313" key="10">
    <source>
        <dbReference type="Proteomes" id="UP000235672"/>
    </source>
</evidence>
<feature type="zinc finger region" description="C3H1-type" evidence="5">
    <location>
        <begin position="10"/>
        <end position="37"/>
    </location>
</feature>
<dbReference type="PROSITE" id="PS00518">
    <property type="entry name" value="ZF_RING_1"/>
    <property type="match status" value="1"/>
</dbReference>
<dbReference type="SMART" id="SM00184">
    <property type="entry name" value="RING"/>
    <property type="match status" value="1"/>
</dbReference>
<dbReference type="GO" id="GO:0000209">
    <property type="term" value="P:protein polyubiquitination"/>
    <property type="evidence" value="ECO:0007669"/>
    <property type="project" value="InterPro"/>
</dbReference>
<dbReference type="Gene3D" id="3.30.40.10">
    <property type="entry name" value="Zinc/RING finger domain, C3HC4 (zinc finger)"/>
    <property type="match status" value="1"/>
</dbReference>
<dbReference type="STRING" id="1745343.A0A2J6PP13"/>
<dbReference type="AlphaFoldDB" id="A0A2J6PP13"/>
<dbReference type="CDD" id="cd16521">
    <property type="entry name" value="RING-HC_MKRN"/>
    <property type="match status" value="1"/>
</dbReference>
<accession>A0A2J6PP13</accession>
<evidence type="ECO:0000256" key="3">
    <source>
        <dbReference type="ARBA" id="ARBA00022771"/>
    </source>
</evidence>
<evidence type="ECO:0000256" key="1">
    <source>
        <dbReference type="ARBA" id="ARBA00022679"/>
    </source>
</evidence>
<feature type="compositionally biased region" description="Polar residues" evidence="6">
    <location>
        <begin position="44"/>
        <end position="64"/>
    </location>
</feature>
<protein>
    <submittedName>
        <fullName evidence="9">Uncharacterized protein</fullName>
    </submittedName>
</protein>
<name>A0A2J6PP13_9HELO</name>
<dbReference type="InterPro" id="IPR018957">
    <property type="entry name" value="Znf_C3HC4_RING-type"/>
</dbReference>
<feature type="domain" description="C3H1-type" evidence="8">
    <location>
        <begin position="10"/>
        <end position="37"/>
    </location>
</feature>
<evidence type="ECO:0000256" key="6">
    <source>
        <dbReference type="SAM" id="MobiDB-lite"/>
    </source>
</evidence>
<dbReference type="InterPro" id="IPR000571">
    <property type="entry name" value="Znf_CCCH"/>
</dbReference>
<proteinExistence type="predicted"/>
<dbReference type="PANTHER" id="PTHR11224">
    <property type="entry name" value="MAKORIN-RELATED"/>
    <property type="match status" value="1"/>
</dbReference>